<organism evidence="3 4">
    <name type="scientific">Methanothermobacter thermautotrophicus</name>
    <name type="common">Methanobacterium thermoformicicum</name>
    <dbReference type="NCBI Taxonomy" id="145262"/>
    <lineage>
        <taxon>Archaea</taxon>
        <taxon>Methanobacteriati</taxon>
        <taxon>Methanobacteriota</taxon>
        <taxon>Methanomada group</taxon>
        <taxon>Methanobacteria</taxon>
        <taxon>Methanobacteriales</taxon>
        <taxon>Methanobacteriaceae</taxon>
        <taxon>Methanothermobacter</taxon>
    </lineage>
</organism>
<evidence type="ECO:0000313" key="4">
    <source>
        <dbReference type="Proteomes" id="UP000646659"/>
    </source>
</evidence>
<dbReference type="Proteomes" id="UP000646659">
    <property type="component" value="Unassembled WGS sequence"/>
</dbReference>
<gene>
    <name evidence="3" type="ORF">DNK57_08720</name>
</gene>
<dbReference type="EMBL" id="QKOF01000007">
    <property type="protein sequence ID" value="MBE2900867.1"/>
    <property type="molecule type" value="Genomic_DNA"/>
</dbReference>
<dbReference type="HAMAP" id="MF_00634">
    <property type="entry name" value="UPF0235"/>
    <property type="match status" value="1"/>
</dbReference>
<dbReference type="AlphaFoldDB" id="A0A842YPI4"/>
<dbReference type="Gene3D" id="3.30.1200.10">
    <property type="entry name" value="YggU-like"/>
    <property type="match status" value="1"/>
</dbReference>
<dbReference type="SMART" id="SM01152">
    <property type="entry name" value="DUF167"/>
    <property type="match status" value="1"/>
</dbReference>
<proteinExistence type="inferred from homology"/>
<dbReference type="NCBIfam" id="TIGR00251">
    <property type="entry name" value="DUF167 family protein"/>
    <property type="match status" value="1"/>
</dbReference>
<sequence length="104" mass="11899">MITMDCLREVGEDLLVNIEVSPASGKFGVSSYNEWRKRIEVKIRSPPQKGKANREIIREFSETFGRDVEIVSGQKSRQKTIRIQGMGRDLFLKLVSEKFGLEIP</sequence>
<name>A0A842YPI4_METTF</name>
<dbReference type="GO" id="GO:0005737">
    <property type="term" value="C:cytoplasm"/>
    <property type="evidence" value="ECO:0007669"/>
    <property type="project" value="TreeGrafter"/>
</dbReference>
<dbReference type="InterPro" id="IPR003746">
    <property type="entry name" value="DUF167"/>
</dbReference>
<reference evidence="3" key="1">
    <citation type="submission" date="2018-06" db="EMBL/GenBank/DDBJ databases">
        <title>Draft genome sequence of Methanothermobacter thermautotrophicus Strain WHS, a thermophilic, hydrogenotrophic methanogen isolated from Washburn Hot Springs in Yellowstone National Park, USA.</title>
        <authorList>
            <person name="Mckay L.J."/>
            <person name="Klingelsmith K."/>
            <person name="Inskeep W.P."/>
            <person name="Fields M.W."/>
        </authorList>
    </citation>
    <scope>NUCLEOTIDE SEQUENCE</scope>
    <source>
        <strain evidence="3">WHS</strain>
    </source>
</reference>
<evidence type="ECO:0000256" key="1">
    <source>
        <dbReference type="ARBA" id="ARBA00010364"/>
    </source>
</evidence>
<dbReference type="PANTHER" id="PTHR13420">
    <property type="entry name" value="UPF0235 PROTEIN C15ORF40"/>
    <property type="match status" value="1"/>
</dbReference>
<accession>A0A842YPI4</accession>
<dbReference type="PANTHER" id="PTHR13420:SF7">
    <property type="entry name" value="UPF0235 PROTEIN C15ORF40"/>
    <property type="match status" value="1"/>
</dbReference>
<dbReference type="SUPFAM" id="SSF69786">
    <property type="entry name" value="YggU-like"/>
    <property type="match status" value="1"/>
</dbReference>
<comment type="caution">
    <text evidence="3">The sequence shown here is derived from an EMBL/GenBank/DDBJ whole genome shotgun (WGS) entry which is preliminary data.</text>
</comment>
<dbReference type="Pfam" id="PF02594">
    <property type="entry name" value="DUF167"/>
    <property type="match status" value="1"/>
</dbReference>
<evidence type="ECO:0000256" key="2">
    <source>
        <dbReference type="HAMAP-Rule" id="MF_00634"/>
    </source>
</evidence>
<protein>
    <recommendedName>
        <fullName evidence="2">UPF0235 protein DNK57_08720</fullName>
    </recommendedName>
</protein>
<comment type="similarity">
    <text evidence="1 2">Belongs to the UPF0235 family.</text>
</comment>
<dbReference type="InterPro" id="IPR036591">
    <property type="entry name" value="YggU-like_sf"/>
</dbReference>
<evidence type="ECO:0000313" key="3">
    <source>
        <dbReference type="EMBL" id="MBE2900867.1"/>
    </source>
</evidence>